<sequence>MYTTVTRYASRHQTRPECRSFRNLPPRAQVDAGLPRQQVCALQARHRLLPGLALARSRSRPPRGAARGLGDVVKDIAAEPATLSPKLLQQLPKALTACQCDITLREHVAGFFADDDPAQQGHRHFLQLLKSWHATLKAVEMQQQETSMDPQSERFEHYYEVLEVDEDYFPDEMLGEEKEAPKKTKTDRKKLFDEAFAEDLRLEVVYFFLELEELVEGVFTIYDQVKKQQRTMVEATVVVKLAMETATALTARLQLRYPALQTAEDVFNIISSKMPLSYRMRMANAVANFWESFQKNGTYHFTPGMLIVDYMCYEHVGQLHICYS</sequence>
<evidence type="ECO:0000313" key="2">
    <source>
        <dbReference type="EMBL" id="GMF13187.1"/>
    </source>
</evidence>
<feature type="domain" description="DUF6604" evidence="1">
    <location>
        <begin position="89"/>
        <end position="251"/>
    </location>
</feature>
<proteinExistence type="predicted"/>
<keyword evidence="3" id="KW-1185">Reference proteome</keyword>
<dbReference type="AlphaFoldDB" id="A0A9W6TIC2"/>
<evidence type="ECO:0000259" key="1">
    <source>
        <dbReference type="Pfam" id="PF20253"/>
    </source>
</evidence>
<organism evidence="2 3">
    <name type="scientific">Phytophthora lilii</name>
    <dbReference type="NCBI Taxonomy" id="2077276"/>
    <lineage>
        <taxon>Eukaryota</taxon>
        <taxon>Sar</taxon>
        <taxon>Stramenopiles</taxon>
        <taxon>Oomycota</taxon>
        <taxon>Peronosporomycetes</taxon>
        <taxon>Peronosporales</taxon>
        <taxon>Peronosporaceae</taxon>
        <taxon>Phytophthora</taxon>
    </lineage>
</organism>
<accession>A0A9W6TIC2</accession>
<gene>
    <name evidence="2" type="ORF">Plil01_000368800</name>
</gene>
<comment type="caution">
    <text evidence="2">The sequence shown here is derived from an EMBL/GenBank/DDBJ whole genome shotgun (WGS) entry which is preliminary data.</text>
</comment>
<dbReference type="OrthoDB" id="127786at2759"/>
<dbReference type="EMBL" id="BSXW01000146">
    <property type="protein sequence ID" value="GMF13187.1"/>
    <property type="molecule type" value="Genomic_DNA"/>
</dbReference>
<dbReference type="InterPro" id="IPR046539">
    <property type="entry name" value="DUF6604"/>
</dbReference>
<evidence type="ECO:0000313" key="3">
    <source>
        <dbReference type="Proteomes" id="UP001165083"/>
    </source>
</evidence>
<name>A0A9W6TIC2_9STRA</name>
<reference evidence="2" key="1">
    <citation type="submission" date="2023-04" db="EMBL/GenBank/DDBJ databases">
        <title>Phytophthora lilii NBRC 32176.</title>
        <authorList>
            <person name="Ichikawa N."/>
            <person name="Sato H."/>
            <person name="Tonouchi N."/>
        </authorList>
    </citation>
    <scope>NUCLEOTIDE SEQUENCE</scope>
    <source>
        <strain evidence="2">NBRC 32176</strain>
    </source>
</reference>
<dbReference type="Pfam" id="PF20253">
    <property type="entry name" value="DUF6604"/>
    <property type="match status" value="1"/>
</dbReference>
<dbReference type="Proteomes" id="UP001165083">
    <property type="component" value="Unassembled WGS sequence"/>
</dbReference>
<protein>
    <submittedName>
        <fullName evidence="2">Unnamed protein product</fullName>
    </submittedName>
</protein>